<dbReference type="Gene3D" id="3.40.50.1000">
    <property type="entry name" value="HAD superfamily/HAD-like"/>
    <property type="match status" value="1"/>
</dbReference>
<comment type="cofactor">
    <cofactor evidence="1">
        <name>Mg(2+)</name>
        <dbReference type="ChEBI" id="CHEBI:18420"/>
    </cofactor>
</comment>
<evidence type="ECO:0000313" key="4">
    <source>
        <dbReference type="EMBL" id="MPM81782.1"/>
    </source>
</evidence>
<evidence type="ECO:0000256" key="1">
    <source>
        <dbReference type="ARBA" id="ARBA00001946"/>
    </source>
</evidence>
<name>A0A645CYX3_9ZZZZ</name>
<proteinExistence type="predicted"/>
<dbReference type="NCBIfam" id="TIGR01549">
    <property type="entry name" value="HAD-SF-IA-v1"/>
    <property type="match status" value="1"/>
</dbReference>
<dbReference type="InterPro" id="IPR006439">
    <property type="entry name" value="HAD-SF_hydro_IA"/>
</dbReference>
<protein>
    <submittedName>
        <fullName evidence="4">Phosphoglycolate phosphatase</fullName>
        <ecNumber evidence="4">3.1.3.18</ecNumber>
    </submittedName>
</protein>
<evidence type="ECO:0000256" key="2">
    <source>
        <dbReference type="ARBA" id="ARBA00022801"/>
    </source>
</evidence>
<dbReference type="SUPFAM" id="SSF56784">
    <property type="entry name" value="HAD-like"/>
    <property type="match status" value="1"/>
</dbReference>
<dbReference type="Pfam" id="PF00702">
    <property type="entry name" value="Hydrolase"/>
    <property type="match status" value="1"/>
</dbReference>
<keyword evidence="3" id="KW-0460">Magnesium</keyword>
<reference evidence="4" key="1">
    <citation type="submission" date="2019-08" db="EMBL/GenBank/DDBJ databases">
        <authorList>
            <person name="Kucharzyk K."/>
            <person name="Murdoch R.W."/>
            <person name="Higgins S."/>
            <person name="Loffler F."/>
        </authorList>
    </citation>
    <scope>NUCLEOTIDE SEQUENCE</scope>
</reference>
<dbReference type="EMBL" id="VSSQ01031036">
    <property type="protein sequence ID" value="MPM81782.1"/>
    <property type="molecule type" value="Genomic_DNA"/>
</dbReference>
<evidence type="ECO:0000256" key="3">
    <source>
        <dbReference type="ARBA" id="ARBA00022842"/>
    </source>
</evidence>
<dbReference type="InterPro" id="IPR023214">
    <property type="entry name" value="HAD_sf"/>
</dbReference>
<keyword evidence="2 4" id="KW-0378">Hydrolase</keyword>
<organism evidence="4">
    <name type="scientific">bioreactor metagenome</name>
    <dbReference type="NCBI Taxonomy" id="1076179"/>
    <lineage>
        <taxon>unclassified sequences</taxon>
        <taxon>metagenomes</taxon>
        <taxon>ecological metagenomes</taxon>
    </lineage>
</organism>
<dbReference type="GO" id="GO:0008967">
    <property type="term" value="F:phosphoglycolate phosphatase activity"/>
    <property type="evidence" value="ECO:0007669"/>
    <property type="project" value="UniProtKB-EC"/>
</dbReference>
<accession>A0A645CYX3</accession>
<dbReference type="GO" id="GO:0019752">
    <property type="term" value="P:carboxylic acid metabolic process"/>
    <property type="evidence" value="ECO:0007669"/>
    <property type="project" value="UniProtKB-ARBA"/>
</dbReference>
<dbReference type="InterPro" id="IPR051400">
    <property type="entry name" value="HAD-like_hydrolase"/>
</dbReference>
<dbReference type="PANTHER" id="PTHR46470">
    <property type="entry name" value="N-ACYLNEURAMINATE-9-PHOSPHATASE"/>
    <property type="match status" value="1"/>
</dbReference>
<dbReference type="NCBIfam" id="TIGR01509">
    <property type="entry name" value="HAD-SF-IA-v3"/>
    <property type="match status" value="1"/>
</dbReference>
<comment type="caution">
    <text evidence="4">The sequence shown here is derived from an EMBL/GenBank/DDBJ whole genome shotgun (WGS) entry which is preliminary data.</text>
</comment>
<dbReference type="AlphaFoldDB" id="A0A645CYX3"/>
<gene>
    <name evidence="4" type="primary">gph_63</name>
    <name evidence="4" type="ORF">SDC9_128839</name>
</gene>
<sequence>MALHDVAENAGVTTEDIYEKRPKNGYPWDKPHVDYLHLLGQGLWWNSLTAYFEQTYLACGAAPAVARGAAVRVREHMLDPEMYREYPGVRDLLDLVRTLGYQNYILSNNYPELPKVMEGMGLAAYFDGIFTSGAIGYEKPRPEIFHYAKKAAGDPGLCVMVGDNPIADIEGGRAAGMKTVLIHCKKPSNADFVLDGFEGLYEILKLL</sequence>
<dbReference type="EC" id="3.1.3.18" evidence="4"/>
<dbReference type="PANTHER" id="PTHR46470:SF3">
    <property type="entry name" value="N-ACYLNEURAMINATE-9-PHOSPHATASE"/>
    <property type="match status" value="1"/>
</dbReference>
<dbReference type="InterPro" id="IPR036412">
    <property type="entry name" value="HAD-like_sf"/>
</dbReference>